<gene>
    <name evidence="1" type="ORF">WH47_05267</name>
</gene>
<evidence type="ECO:0000313" key="1">
    <source>
        <dbReference type="EMBL" id="KOC62625.1"/>
    </source>
</evidence>
<dbReference type="EMBL" id="KQ414726">
    <property type="protein sequence ID" value="KOC62625.1"/>
    <property type="molecule type" value="Genomic_DNA"/>
</dbReference>
<organism evidence="1 2">
    <name type="scientific">Habropoda laboriosa</name>
    <dbReference type="NCBI Taxonomy" id="597456"/>
    <lineage>
        <taxon>Eukaryota</taxon>
        <taxon>Metazoa</taxon>
        <taxon>Ecdysozoa</taxon>
        <taxon>Arthropoda</taxon>
        <taxon>Hexapoda</taxon>
        <taxon>Insecta</taxon>
        <taxon>Pterygota</taxon>
        <taxon>Neoptera</taxon>
        <taxon>Endopterygota</taxon>
        <taxon>Hymenoptera</taxon>
        <taxon>Apocrita</taxon>
        <taxon>Aculeata</taxon>
        <taxon>Apoidea</taxon>
        <taxon>Anthophila</taxon>
        <taxon>Apidae</taxon>
        <taxon>Habropoda</taxon>
    </lineage>
</organism>
<sequence>MHIICISKERQQSNCGLNNREKTGGLFVSLRRRNENGELRFLRFFSPRARIHPFSFLSDKVTKGLIEVTLGQRSSGDAIQGGRSCRVLNINNNDYDTTATTVFGTTQSTTTIFFFVIGAARSRGDFRITGQD</sequence>
<proteinExistence type="predicted"/>
<evidence type="ECO:0000313" key="2">
    <source>
        <dbReference type="Proteomes" id="UP000053825"/>
    </source>
</evidence>
<accession>A0A0L7QVH8</accession>
<keyword evidence="2" id="KW-1185">Reference proteome</keyword>
<name>A0A0L7QVH8_9HYME</name>
<dbReference type="Proteomes" id="UP000053825">
    <property type="component" value="Unassembled WGS sequence"/>
</dbReference>
<reference evidence="1 2" key="1">
    <citation type="submission" date="2015-07" db="EMBL/GenBank/DDBJ databases">
        <title>The genome of Habropoda laboriosa.</title>
        <authorList>
            <person name="Pan H."/>
            <person name="Kapheim K."/>
        </authorList>
    </citation>
    <scope>NUCLEOTIDE SEQUENCE [LARGE SCALE GENOMIC DNA]</scope>
    <source>
        <strain evidence="1">0110345459</strain>
    </source>
</reference>
<protein>
    <submittedName>
        <fullName evidence="1">Uncharacterized protein</fullName>
    </submittedName>
</protein>
<dbReference type="AlphaFoldDB" id="A0A0L7QVH8"/>